<evidence type="ECO:0000256" key="2">
    <source>
        <dbReference type="ARBA" id="ARBA00007103"/>
    </source>
</evidence>
<evidence type="ECO:0000256" key="3">
    <source>
        <dbReference type="ARBA" id="ARBA00012681"/>
    </source>
</evidence>
<dbReference type="Pfam" id="PF00291">
    <property type="entry name" value="PALP"/>
    <property type="match status" value="1"/>
</dbReference>
<dbReference type="FunFam" id="3.40.50.1100:FF:000011">
    <property type="entry name" value="Cysteine synthase (o-acetylserine)"/>
    <property type="match status" value="1"/>
</dbReference>
<comment type="catalytic activity">
    <reaction evidence="9">
        <text>O-acetyl-L-serine + hydrogen sulfide = L-cysteine + acetate</text>
        <dbReference type="Rhea" id="RHEA:14829"/>
        <dbReference type="ChEBI" id="CHEBI:29919"/>
        <dbReference type="ChEBI" id="CHEBI:30089"/>
        <dbReference type="ChEBI" id="CHEBI:35235"/>
        <dbReference type="ChEBI" id="CHEBI:58340"/>
        <dbReference type="EC" id="2.5.1.47"/>
    </reaction>
</comment>
<dbReference type="EMBL" id="JADQAZ010000001">
    <property type="protein sequence ID" value="MBT0956621.1"/>
    <property type="molecule type" value="Genomic_DNA"/>
</dbReference>
<keyword evidence="4" id="KW-0028">Amino-acid biosynthesis</keyword>
<evidence type="ECO:0000256" key="7">
    <source>
        <dbReference type="ARBA" id="ARBA00022946"/>
    </source>
</evidence>
<dbReference type="Gene3D" id="3.40.50.1100">
    <property type="match status" value="2"/>
</dbReference>
<dbReference type="GO" id="GO:0006535">
    <property type="term" value="P:cysteine biosynthetic process from serine"/>
    <property type="evidence" value="ECO:0007669"/>
    <property type="project" value="InterPro"/>
</dbReference>
<keyword evidence="12" id="KW-1185">Reference proteome</keyword>
<organism evidence="11 12">
    <name type="scientific">Harenicola maris</name>
    <dbReference type="NCBI Taxonomy" id="2841044"/>
    <lineage>
        <taxon>Bacteria</taxon>
        <taxon>Pseudomonadati</taxon>
        <taxon>Pseudomonadota</taxon>
        <taxon>Alphaproteobacteria</taxon>
        <taxon>Rhodobacterales</taxon>
        <taxon>Paracoccaceae</taxon>
        <taxon>Harenicola</taxon>
    </lineage>
</organism>
<keyword evidence="6" id="KW-0663">Pyridoxal phosphate</keyword>
<dbReference type="CDD" id="cd01561">
    <property type="entry name" value="CBS_like"/>
    <property type="match status" value="1"/>
</dbReference>
<gene>
    <name evidence="11" type="ORF">IV417_04430</name>
</gene>
<comment type="cofactor">
    <cofactor evidence="1">
        <name>pyridoxal 5'-phosphate</name>
        <dbReference type="ChEBI" id="CHEBI:597326"/>
    </cofactor>
</comment>
<sequence>MDIKPDLAAAVGNTPLIRLRKVSEETGCEILGKAEFMNPGQSVKDRAALFMIRDAVESGALRPGGTIVEGTAGNTGIGLALVGASMGFKTVIVIPETQSQEKKDMLRVAGAQLVEVPAAPYKNPNNFVRYSERLAAELNKTEPNGAIWANQFDNTANRRAHVETTGPEIWTQTGGKVDGFTCACGSGGTLAGVALALQPKGVKVALTDPMGAALYSYYTTGELKSEGGSISEGIGQGRITANLEGFTPDFSYQVSDQEALPYVFDLLKDEGLCLGGSSGINIAGAVRLAKEMGPGHTIVTVLCDYGTRYQSRLYNAEFLRSKDLPVPDFLTAAHAPLPDVRDMG</sequence>
<dbReference type="InterPro" id="IPR001926">
    <property type="entry name" value="TrpB-like_PALP"/>
</dbReference>
<dbReference type="PROSITE" id="PS00901">
    <property type="entry name" value="CYS_SYNTHASE"/>
    <property type="match status" value="1"/>
</dbReference>
<dbReference type="GO" id="GO:0004124">
    <property type="term" value="F:cysteine synthase activity"/>
    <property type="evidence" value="ECO:0007669"/>
    <property type="project" value="UniProtKB-EC"/>
</dbReference>
<protein>
    <recommendedName>
        <fullName evidence="3">cysteine synthase</fullName>
        <ecNumber evidence="3">2.5.1.47</ecNumber>
    </recommendedName>
</protein>
<evidence type="ECO:0000256" key="5">
    <source>
        <dbReference type="ARBA" id="ARBA00022679"/>
    </source>
</evidence>
<dbReference type="InterPro" id="IPR050214">
    <property type="entry name" value="Cys_Synth/Cystath_Beta-Synth"/>
</dbReference>
<dbReference type="RefSeq" id="WP_327792817.1">
    <property type="nucleotide sequence ID" value="NZ_JADQAZ010000001.1"/>
</dbReference>
<feature type="domain" description="Tryptophan synthase beta chain-like PALP" evidence="10">
    <location>
        <begin position="10"/>
        <end position="304"/>
    </location>
</feature>
<evidence type="ECO:0000256" key="9">
    <source>
        <dbReference type="ARBA" id="ARBA00047931"/>
    </source>
</evidence>
<evidence type="ECO:0000259" key="10">
    <source>
        <dbReference type="Pfam" id="PF00291"/>
    </source>
</evidence>
<dbReference type="Proteomes" id="UP001315686">
    <property type="component" value="Unassembled WGS sequence"/>
</dbReference>
<comment type="pathway">
    <text evidence="8">Amino-acid biosynthesis.</text>
</comment>
<keyword evidence="5" id="KW-0808">Transferase</keyword>
<reference evidence="11 12" key="1">
    <citation type="journal article" date="2021" name="Arch. Microbiol.">
        <title>Harenicola maris gen. nov., sp. nov. isolated from the Sea of Japan shallow sediments.</title>
        <authorList>
            <person name="Romanenko L.A."/>
            <person name="Kurilenko V.V."/>
            <person name="Chernysheva N.Y."/>
            <person name="Tekutyeva L.A."/>
            <person name="Velansky P.V."/>
            <person name="Svetashev V.I."/>
            <person name="Isaeva M.P."/>
        </authorList>
    </citation>
    <scope>NUCLEOTIDE SEQUENCE [LARGE SCALE GENOMIC DNA]</scope>
    <source>
        <strain evidence="11 12">KMM 3653</strain>
    </source>
</reference>
<comment type="caution">
    <text evidence="11">The sequence shown here is derived from an EMBL/GenBank/DDBJ whole genome shotgun (WGS) entry which is preliminary data.</text>
</comment>
<dbReference type="SUPFAM" id="SSF53686">
    <property type="entry name" value="Tryptophan synthase beta subunit-like PLP-dependent enzymes"/>
    <property type="match status" value="1"/>
</dbReference>
<evidence type="ECO:0000256" key="6">
    <source>
        <dbReference type="ARBA" id="ARBA00022898"/>
    </source>
</evidence>
<dbReference type="PANTHER" id="PTHR10314">
    <property type="entry name" value="CYSTATHIONINE BETA-SYNTHASE"/>
    <property type="match status" value="1"/>
</dbReference>
<dbReference type="AlphaFoldDB" id="A0AAP2G6V4"/>
<dbReference type="InterPro" id="IPR036052">
    <property type="entry name" value="TrpB-like_PALP_sf"/>
</dbReference>
<keyword evidence="7" id="KW-0809">Transit peptide</keyword>
<name>A0AAP2G6V4_9RHOB</name>
<dbReference type="EC" id="2.5.1.47" evidence="3"/>
<dbReference type="InterPro" id="IPR001216">
    <property type="entry name" value="P-phosphate_BS"/>
</dbReference>
<dbReference type="FunFam" id="3.40.50.1100:FF:000049">
    <property type="entry name" value="Cysteine synthase, putative"/>
    <property type="match status" value="1"/>
</dbReference>
<accession>A0AAP2G6V4</accession>
<dbReference type="NCBIfam" id="NF007989">
    <property type="entry name" value="PRK10717.1"/>
    <property type="match status" value="1"/>
</dbReference>
<evidence type="ECO:0000256" key="1">
    <source>
        <dbReference type="ARBA" id="ARBA00001933"/>
    </source>
</evidence>
<comment type="similarity">
    <text evidence="2">Belongs to the cysteine synthase/cystathionine beta-synthase family.</text>
</comment>
<evidence type="ECO:0000313" key="11">
    <source>
        <dbReference type="EMBL" id="MBT0956621.1"/>
    </source>
</evidence>
<proteinExistence type="inferred from homology"/>
<evidence type="ECO:0000256" key="8">
    <source>
        <dbReference type="ARBA" id="ARBA00029440"/>
    </source>
</evidence>
<evidence type="ECO:0000256" key="4">
    <source>
        <dbReference type="ARBA" id="ARBA00022605"/>
    </source>
</evidence>
<evidence type="ECO:0000313" key="12">
    <source>
        <dbReference type="Proteomes" id="UP001315686"/>
    </source>
</evidence>